<sequence length="584" mass="63247">MASAGASQLSLVDESARQGPRAPPKKSRKTLWITLGVIFALLAAGGITVGVLVSQDIIRIGSGSASESSAATGSDDSTGSSNSGSSGSSGPGSSDDSSPPKPVKCPASDDIPDSAAGTWTDPTSWLDMAGLNCSFTSQTVGDLPIAGLNSEWDDSARANPNVPPLNKPWGSYEKLPIRGVNLGGWLSLEPFITPSLFKYDKDAGVIDEYTLCEHLGDKAKEVLEKHYATFITERDFKNIAAAGLDHVRIPFSYWAVETFDNDPYVEGVSWRYLLRGIEWARKYGIRVKLDLHGLPGSQNGWNHSGRAGIVRFLDGSDGAKNAKRALEIHDRLSKFFAQDRYENVIAFYGLGNEPARALDMESLTQWTSDAYDIVEKNGVKAAQVFSDSMRGLNSWAGALPGKGDKLVIDSHVYSIFDPNLISMTHKEKIALACRDWSGMIANSITSSGFGPTMVGEWSQADTDCTEHLNGVGGGSRWEGTFSEGGAMSPSCAAGDKTCSCDKANANPDDYSDDYKAFLKTFAIAQMDAFEKGWGWFYWTWKAEGAYQWSYEAGLKADIMPKIAYERDWDCGKSIPSFGNLPEDY</sequence>
<dbReference type="GO" id="GO:0009251">
    <property type="term" value="P:glucan catabolic process"/>
    <property type="evidence" value="ECO:0007669"/>
    <property type="project" value="TreeGrafter"/>
</dbReference>
<evidence type="ECO:0000256" key="4">
    <source>
        <dbReference type="ARBA" id="ARBA00022692"/>
    </source>
</evidence>
<evidence type="ECO:0000256" key="5">
    <source>
        <dbReference type="ARBA" id="ARBA00022801"/>
    </source>
</evidence>
<comment type="subcellular location">
    <subcellularLocation>
        <location evidence="1">Cell membrane</location>
        <topology evidence="1">Single-pass type II membrane protein</topology>
    </subcellularLocation>
</comment>
<comment type="catalytic activity">
    <reaction evidence="12">
        <text>Successive hydrolysis of beta-D-glucose units from the non-reducing ends of (1-&gt;3)-beta-D-glucans, releasing alpha-glucose.</text>
        <dbReference type="EC" id="3.2.1.58"/>
    </reaction>
</comment>
<dbReference type="InterPro" id="IPR001547">
    <property type="entry name" value="Glyco_hydro_5"/>
</dbReference>
<dbReference type="FunFam" id="3.20.20.80:FF:000033">
    <property type="entry name" value="Glucan 1,3-beta-glucosidase A"/>
    <property type="match status" value="1"/>
</dbReference>
<dbReference type="SUPFAM" id="SSF51445">
    <property type="entry name" value="(Trans)glycosidases"/>
    <property type="match status" value="1"/>
</dbReference>
<keyword evidence="11" id="KW-0961">Cell wall biogenesis/degradation</keyword>
<dbReference type="InterPro" id="IPR050386">
    <property type="entry name" value="Glycosyl_hydrolase_5"/>
</dbReference>
<dbReference type="Gene3D" id="3.20.20.80">
    <property type="entry name" value="Glycosidases"/>
    <property type="match status" value="1"/>
</dbReference>
<keyword evidence="9" id="KW-0325">Glycoprotein</keyword>
<dbReference type="GO" id="GO:0005576">
    <property type="term" value="C:extracellular region"/>
    <property type="evidence" value="ECO:0007669"/>
    <property type="project" value="TreeGrafter"/>
</dbReference>
<comment type="similarity">
    <text evidence="2 16">Belongs to the glycosyl hydrolase 5 (cellulase A) family.</text>
</comment>
<accession>A0AAE8N766</accession>
<dbReference type="EMBL" id="ONZQ02000020">
    <property type="protein sequence ID" value="SPO07447.1"/>
    <property type="molecule type" value="Genomic_DNA"/>
</dbReference>
<keyword evidence="7 18" id="KW-1133">Transmembrane helix</keyword>
<dbReference type="Proteomes" id="UP001187682">
    <property type="component" value="Unassembled WGS sequence"/>
</dbReference>
<dbReference type="Pfam" id="PF00150">
    <property type="entry name" value="Cellulase"/>
    <property type="match status" value="1"/>
</dbReference>
<evidence type="ECO:0000313" key="20">
    <source>
        <dbReference type="EMBL" id="SPO07447.1"/>
    </source>
</evidence>
<keyword evidence="10 16" id="KW-0326">Glycosidase</keyword>
<name>A0AAE8N766_9PEZI</name>
<dbReference type="GO" id="GO:0005886">
    <property type="term" value="C:plasma membrane"/>
    <property type="evidence" value="ECO:0007669"/>
    <property type="project" value="UniProtKB-SubCell"/>
</dbReference>
<evidence type="ECO:0000256" key="17">
    <source>
        <dbReference type="SAM" id="MobiDB-lite"/>
    </source>
</evidence>
<evidence type="ECO:0000256" key="16">
    <source>
        <dbReference type="RuleBase" id="RU361153"/>
    </source>
</evidence>
<evidence type="ECO:0000256" key="18">
    <source>
        <dbReference type="SAM" id="Phobius"/>
    </source>
</evidence>
<evidence type="ECO:0000259" key="19">
    <source>
        <dbReference type="Pfam" id="PF00150"/>
    </source>
</evidence>
<comment type="function">
    <text evidence="13">Glucosidase involved in the degradation of cellulosic biomass. Active on lichenan.</text>
</comment>
<comment type="caution">
    <text evidence="20">The sequence shown here is derived from an EMBL/GenBank/DDBJ whole genome shotgun (WGS) entry which is preliminary data.</text>
</comment>
<reference evidence="20" key="1">
    <citation type="submission" date="2018-03" db="EMBL/GenBank/DDBJ databases">
        <authorList>
            <person name="Guldener U."/>
        </authorList>
    </citation>
    <scope>NUCLEOTIDE SEQUENCE</scope>
</reference>
<proteinExistence type="inferred from homology"/>
<evidence type="ECO:0000256" key="12">
    <source>
        <dbReference type="ARBA" id="ARBA00036824"/>
    </source>
</evidence>
<dbReference type="GO" id="GO:0071555">
    <property type="term" value="P:cell wall organization"/>
    <property type="evidence" value="ECO:0007669"/>
    <property type="project" value="UniProtKB-KW"/>
</dbReference>
<dbReference type="PANTHER" id="PTHR31297">
    <property type="entry name" value="GLUCAN ENDO-1,6-BETA-GLUCOSIDASE B"/>
    <property type="match status" value="1"/>
</dbReference>
<dbReference type="EC" id="3.2.1.58" evidence="14"/>
<evidence type="ECO:0000256" key="6">
    <source>
        <dbReference type="ARBA" id="ARBA00022968"/>
    </source>
</evidence>
<evidence type="ECO:0000256" key="14">
    <source>
        <dbReference type="ARBA" id="ARBA00038929"/>
    </source>
</evidence>
<feature type="transmembrane region" description="Helical" evidence="18">
    <location>
        <begin position="31"/>
        <end position="53"/>
    </location>
</feature>
<evidence type="ECO:0000256" key="11">
    <source>
        <dbReference type="ARBA" id="ARBA00023316"/>
    </source>
</evidence>
<evidence type="ECO:0000256" key="10">
    <source>
        <dbReference type="ARBA" id="ARBA00023295"/>
    </source>
</evidence>
<protein>
    <recommendedName>
        <fullName evidence="14">glucan 1,3-beta-glucosidase</fullName>
        <ecNumber evidence="14">3.2.1.58</ecNumber>
    </recommendedName>
    <alternativeName>
        <fullName evidence="15">Exo-1,3-beta-glucanase D</fullName>
    </alternativeName>
</protein>
<keyword evidence="6" id="KW-0735">Signal-anchor</keyword>
<keyword evidence="21" id="KW-1185">Reference proteome</keyword>
<dbReference type="AlphaFoldDB" id="A0AAE8N766"/>
<evidence type="ECO:0000256" key="8">
    <source>
        <dbReference type="ARBA" id="ARBA00023136"/>
    </source>
</evidence>
<feature type="compositionally biased region" description="Polar residues" evidence="17">
    <location>
        <begin position="1"/>
        <end position="10"/>
    </location>
</feature>
<feature type="compositionally biased region" description="Low complexity" evidence="17">
    <location>
        <begin position="63"/>
        <end position="97"/>
    </location>
</feature>
<keyword evidence="8 18" id="KW-0472">Membrane</keyword>
<evidence type="ECO:0000313" key="21">
    <source>
        <dbReference type="Proteomes" id="UP001187682"/>
    </source>
</evidence>
<keyword evidence="4 18" id="KW-0812">Transmembrane</keyword>
<dbReference type="InterPro" id="IPR017853">
    <property type="entry name" value="GH"/>
</dbReference>
<organism evidence="20 21">
    <name type="scientific">Cephalotrichum gorgonifer</name>
    <dbReference type="NCBI Taxonomy" id="2041049"/>
    <lineage>
        <taxon>Eukaryota</taxon>
        <taxon>Fungi</taxon>
        <taxon>Dikarya</taxon>
        <taxon>Ascomycota</taxon>
        <taxon>Pezizomycotina</taxon>
        <taxon>Sordariomycetes</taxon>
        <taxon>Hypocreomycetidae</taxon>
        <taxon>Microascales</taxon>
        <taxon>Microascaceae</taxon>
        <taxon>Cephalotrichum</taxon>
    </lineage>
</organism>
<dbReference type="GO" id="GO:0004338">
    <property type="term" value="F:glucan exo-1,3-beta-glucosidase activity"/>
    <property type="evidence" value="ECO:0007669"/>
    <property type="project" value="UniProtKB-EC"/>
</dbReference>
<keyword evidence="3" id="KW-1003">Cell membrane</keyword>
<dbReference type="PANTHER" id="PTHR31297:SF34">
    <property type="entry name" value="GLUCAN 1,3-BETA-GLUCOSIDASE 2"/>
    <property type="match status" value="1"/>
</dbReference>
<dbReference type="GO" id="GO:0009986">
    <property type="term" value="C:cell surface"/>
    <property type="evidence" value="ECO:0007669"/>
    <property type="project" value="TreeGrafter"/>
</dbReference>
<feature type="region of interest" description="Disordered" evidence="17">
    <location>
        <begin position="1"/>
        <end position="27"/>
    </location>
</feature>
<evidence type="ECO:0000256" key="9">
    <source>
        <dbReference type="ARBA" id="ARBA00023180"/>
    </source>
</evidence>
<gene>
    <name evidence="20" type="ORF">DNG_10141</name>
</gene>
<feature type="domain" description="Glycoside hydrolase family 5" evidence="19">
    <location>
        <begin position="228"/>
        <end position="463"/>
    </location>
</feature>
<evidence type="ECO:0000256" key="7">
    <source>
        <dbReference type="ARBA" id="ARBA00022989"/>
    </source>
</evidence>
<evidence type="ECO:0000256" key="2">
    <source>
        <dbReference type="ARBA" id="ARBA00005641"/>
    </source>
</evidence>
<evidence type="ECO:0000256" key="15">
    <source>
        <dbReference type="ARBA" id="ARBA00041260"/>
    </source>
</evidence>
<evidence type="ECO:0000256" key="1">
    <source>
        <dbReference type="ARBA" id="ARBA00004401"/>
    </source>
</evidence>
<feature type="region of interest" description="Disordered" evidence="17">
    <location>
        <begin position="63"/>
        <end position="119"/>
    </location>
</feature>
<keyword evidence="5 16" id="KW-0378">Hydrolase</keyword>
<evidence type="ECO:0000256" key="3">
    <source>
        <dbReference type="ARBA" id="ARBA00022475"/>
    </source>
</evidence>
<evidence type="ECO:0000256" key="13">
    <source>
        <dbReference type="ARBA" id="ARBA00037126"/>
    </source>
</evidence>